<keyword evidence="2" id="KW-1133">Transmembrane helix</keyword>
<dbReference type="Proteomes" id="UP000694402">
    <property type="component" value="Unassembled WGS sequence"/>
</dbReference>
<accession>A0AAZ3SNT3</accession>
<reference evidence="3" key="3">
    <citation type="submission" date="2025-09" db="UniProtKB">
        <authorList>
            <consortium name="Ensembl"/>
        </authorList>
    </citation>
    <scope>IDENTIFICATION</scope>
</reference>
<dbReference type="PANTHER" id="PTHR31193">
    <property type="entry name" value="TRANSMEMBRANE PROTEIN C9ORF91"/>
    <property type="match status" value="1"/>
</dbReference>
<evidence type="ECO:0000313" key="4">
    <source>
        <dbReference type="Proteomes" id="UP000694402"/>
    </source>
</evidence>
<evidence type="ECO:0000256" key="1">
    <source>
        <dbReference type="SAM" id="MobiDB-lite"/>
    </source>
</evidence>
<feature type="transmembrane region" description="Helical" evidence="2">
    <location>
        <begin position="163"/>
        <end position="187"/>
    </location>
</feature>
<gene>
    <name evidence="3" type="primary">LOC112264906</name>
</gene>
<dbReference type="AlphaFoldDB" id="A0AAZ3SNT3"/>
<dbReference type="Ensembl" id="ENSOTST00005161005.1">
    <property type="protein sequence ID" value="ENSOTSP00005154746.1"/>
    <property type="gene ID" value="ENSOTSG00005012004.2"/>
</dbReference>
<dbReference type="InterPro" id="IPR028054">
    <property type="entry name" value="DUF4481"/>
</dbReference>
<keyword evidence="4" id="KW-1185">Reference proteome</keyword>
<keyword evidence="2" id="KW-0472">Membrane</keyword>
<dbReference type="PANTHER" id="PTHR31193:SF1">
    <property type="entry name" value="TRANSMEMBRANE PROTEIN 268"/>
    <property type="match status" value="1"/>
</dbReference>
<name>A0AAZ3SNT3_ONCTS</name>
<sequence>MPLLDKAVVSDWASRRELQPLDMFSPTVSGLVIMDEMEDKTSVHSDESDVEADLRRSSEILPENRRTSRWKNGQCVLAVPTSSMLSPRFDLSLCRALLERDGFQIPVADFETPLDIALDVPSVRRYLFLNSSLIHFIMAPIIYVVIWCAVFSTLHMYLSVTDYWVLCLSVSLVSIFLTTFIIVILYYSNKQININIDVRLIQVNERLSQHMLLVGVADWVQNCTGTLQLFIVYWDTARCLRTLTETLEEMSFVGDEAQKRLEKRMSHLVLVSEVMTLDPVAVESSVNEGSDEERPLLMNDEAGGSTSTSQREDTKLTTNYILVPDQILPAQAKALQLLLTYGAVYVKLLVSEKLPNSTHHPLHHRRNHCTTASLCLCQYIKTKVLGL</sequence>
<feature type="transmembrane region" description="Helical" evidence="2">
    <location>
        <begin position="133"/>
        <end position="157"/>
    </location>
</feature>
<dbReference type="Pfam" id="PF14800">
    <property type="entry name" value="DUF4481"/>
    <property type="match status" value="1"/>
</dbReference>
<dbReference type="GeneTree" id="ENSGT00390000011559"/>
<organism evidence="3 4">
    <name type="scientific">Oncorhynchus tshawytscha</name>
    <name type="common">Chinook salmon</name>
    <name type="synonym">Salmo tshawytscha</name>
    <dbReference type="NCBI Taxonomy" id="74940"/>
    <lineage>
        <taxon>Eukaryota</taxon>
        <taxon>Metazoa</taxon>
        <taxon>Chordata</taxon>
        <taxon>Craniata</taxon>
        <taxon>Vertebrata</taxon>
        <taxon>Euteleostomi</taxon>
        <taxon>Actinopterygii</taxon>
        <taxon>Neopterygii</taxon>
        <taxon>Teleostei</taxon>
        <taxon>Protacanthopterygii</taxon>
        <taxon>Salmoniformes</taxon>
        <taxon>Salmonidae</taxon>
        <taxon>Salmoninae</taxon>
        <taxon>Oncorhynchus</taxon>
    </lineage>
</organism>
<protein>
    <recommendedName>
        <fullName evidence="5">Transmembrane protein 268</fullName>
    </recommendedName>
</protein>
<evidence type="ECO:0008006" key="5">
    <source>
        <dbReference type="Google" id="ProtNLM"/>
    </source>
</evidence>
<reference evidence="4" key="1">
    <citation type="journal article" date="2018" name="PLoS ONE">
        <title>Chinook salmon (Oncorhynchus tshawytscha) genome and transcriptome.</title>
        <authorList>
            <person name="Christensen K.A."/>
            <person name="Leong J.S."/>
            <person name="Sakhrani D."/>
            <person name="Biagi C.A."/>
            <person name="Minkley D.R."/>
            <person name="Withler R.E."/>
            <person name="Rondeau E.B."/>
            <person name="Koop B.F."/>
            <person name="Devlin R.H."/>
        </authorList>
    </citation>
    <scope>NUCLEOTIDE SEQUENCE [LARGE SCALE GENOMIC DNA]</scope>
</reference>
<reference evidence="3" key="2">
    <citation type="submission" date="2025-08" db="UniProtKB">
        <authorList>
            <consortium name="Ensembl"/>
        </authorList>
    </citation>
    <scope>IDENTIFICATION</scope>
</reference>
<evidence type="ECO:0000256" key="2">
    <source>
        <dbReference type="SAM" id="Phobius"/>
    </source>
</evidence>
<proteinExistence type="predicted"/>
<evidence type="ECO:0000313" key="3">
    <source>
        <dbReference type="Ensembl" id="ENSOTSP00005154746.1"/>
    </source>
</evidence>
<keyword evidence="2" id="KW-0812">Transmembrane</keyword>
<feature type="region of interest" description="Disordered" evidence="1">
    <location>
        <begin position="284"/>
        <end position="312"/>
    </location>
</feature>